<dbReference type="PROSITE" id="PS00061">
    <property type="entry name" value="ADH_SHORT"/>
    <property type="match status" value="1"/>
</dbReference>
<dbReference type="Proteomes" id="UP000823904">
    <property type="component" value="Unassembled WGS sequence"/>
</dbReference>
<protein>
    <submittedName>
        <fullName evidence="5">SDR family NAD(P)-dependent oxidoreductase</fullName>
    </submittedName>
</protein>
<dbReference type="InterPro" id="IPR002347">
    <property type="entry name" value="SDR_fam"/>
</dbReference>
<keyword evidence="2" id="KW-0560">Oxidoreductase</keyword>
<dbReference type="PRINTS" id="PR00080">
    <property type="entry name" value="SDRFAMILY"/>
</dbReference>
<reference evidence="5" key="2">
    <citation type="submission" date="2021-04" db="EMBL/GenBank/DDBJ databases">
        <authorList>
            <person name="Gilroy R."/>
        </authorList>
    </citation>
    <scope>NUCLEOTIDE SEQUENCE</scope>
    <source>
        <strain evidence="5">ChiSjej3B21-8574</strain>
    </source>
</reference>
<dbReference type="InterPro" id="IPR036291">
    <property type="entry name" value="NAD(P)-bd_dom_sf"/>
</dbReference>
<keyword evidence="3" id="KW-0443">Lipid metabolism</keyword>
<dbReference type="FunFam" id="3.40.50.720:FF:000173">
    <property type="entry name" value="3-oxoacyl-[acyl-carrier protein] reductase"/>
    <property type="match status" value="1"/>
</dbReference>
<dbReference type="GO" id="GO:0032787">
    <property type="term" value="P:monocarboxylic acid metabolic process"/>
    <property type="evidence" value="ECO:0007669"/>
    <property type="project" value="UniProtKB-ARBA"/>
</dbReference>
<comment type="caution">
    <text evidence="5">The sequence shown here is derived from an EMBL/GenBank/DDBJ whole genome shotgun (WGS) entry which is preliminary data.</text>
</comment>
<dbReference type="GO" id="GO:0016491">
    <property type="term" value="F:oxidoreductase activity"/>
    <property type="evidence" value="ECO:0007669"/>
    <property type="project" value="UniProtKB-KW"/>
</dbReference>
<reference evidence="5" key="1">
    <citation type="journal article" date="2021" name="PeerJ">
        <title>Extensive microbial diversity within the chicken gut microbiome revealed by metagenomics and culture.</title>
        <authorList>
            <person name="Gilroy R."/>
            <person name="Ravi A."/>
            <person name="Getino M."/>
            <person name="Pursley I."/>
            <person name="Horton D.L."/>
            <person name="Alikhan N.F."/>
            <person name="Baker D."/>
            <person name="Gharbi K."/>
            <person name="Hall N."/>
            <person name="Watson M."/>
            <person name="Adriaenssens E.M."/>
            <person name="Foster-Nyarko E."/>
            <person name="Jarju S."/>
            <person name="Secka A."/>
            <person name="Antonio M."/>
            <person name="Oren A."/>
            <person name="Chaudhuri R.R."/>
            <person name="La Ragione R."/>
            <person name="Hildebrand F."/>
            <person name="Pallen M.J."/>
        </authorList>
    </citation>
    <scope>NUCLEOTIDE SEQUENCE</scope>
    <source>
        <strain evidence="5">ChiSjej3B21-8574</strain>
    </source>
</reference>
<gene>
    <name evidence="5" type="ORF">H9754_05650</name>
</gene>
<dbReference type="EMBL" id="DWWD01000023">
    <property type="protein sequence ID" value="HJC50051.1"/>
    <property type="molecule type" value="Genomic_DNA"/>
</dbReference>
<dbReference type="PANTHER" id="PTHR42879:SF2">
    <property type="entry name" value="3-OXOACYL-[ACYL-CARRIER-PROTEIN] REDUCTASE FABG"/>
    <property type="match status" value="1"/>
</dbReference>
<keyword evidence="3" id="KW-0753">Steroid metabolism</keyword>
<dbReference type="SUPFAM" id="SSF51735">
    <property type="entry name" value="NAD(P)-binding Rossmann-fold domains"/>
    <property type="match status" value="1"/>
</dbReference>
<name>A0A9D2PH99_9FIRM</name>
<evidence type="ECO:0000313" key="5">
    <source>
        <dbReference type="EMBL" id="HJC50051.1"/>
    </source>
</evidence>
<evidence type="ECO:0000256" key="4">
    <source>
        <dbReference type="RuleBase" id="RU000363"/>
    </source>
</evidence>
<dbReference type="AlphaFoldDB" id="A0A9D2PH99"/>
<accession>A0A9D2PH99</accession>
<dbReference type="Pfam" id="PF00106">
    <property type="entry name" value="adh_short"/>
    <property type="match status" value="1"/>
</dbReference>
<evidence type="ECO:0000256" key="3">
    <source>
        <dbReference type="ARBA" id="ARBA00023221"/>
    </source>
</evidence>
<dbReference type="PRINTS" id="PR00081">
    <property type="entry name" value="GDHRDH"/>
</dbReference>
<dbReference type="PANTHER" id="PTHR42879">
    <property type="entry name" value="3-OXOACYL-(ACYL-CARRIER-PROTEIN) REDUCTASE"/>
    <property type="match status" value="1"/>
</dbReference>
<evidence type="ECO:0000313" key="6">
    <source>
        <dbReference type="Proteomes" id="UP000823904"/>
    </source>
</evidence>
<dbReference type="Gene3D" id="3.40.50.720">
    <property type="entry name" value="NAD(P)-binding Rossmann-like Domain"/>
    <property type="match status" value="1"/>
</dbReference>
<dbReference type="InterPro" id="IPR020904">
    <property type="entry name" value="Sc_DH/Rdtase_CS"/>
</dbReference>
<organism evidence="5 6">
    <name type="scientific">Candidatus Anaerostipes avistercoris</name>
    <dbReference type="NCBI Taxonomy" id="2838462"/>
    <lineage>
        <taxon>Bacteria</taxon>
        <taxon>Bacillati</taxon>
        <taxon>Bacillota</taxon>
        <taxon>Clostridia</taxon>
        <taxon>Lachnospirales</taxon>
        <taxon>Lachnospiraceae</taxon>
        <taxon>Anaerostipes</taxon>
    </lineage>
</organism>
<evidence type="ECO:0000256" key="1">
    <source>
        <dbReference type="ARBA" id="ARBA00006484"/>
    </source>
</evidence>
<dbReference type="InterPro" id="IPR050259">
    <property type="entry name" value="SDR"/>
</dbReference>
<sequence>MKTVLITGSSRGIGRAAALCFAANGWNVIIHGFHHSRNLHPLEEQIRDRGVSCLSFSGDISRPEFTDRMIRESLAYFGTIDCLVNNAGISQVGLFTDTTAEDWHEILSTNLVSVIAACHSILPHMISNHSGRIINISSIWGEAGASCEVLYSASKGGVNAFTKALAKEVAPSNIQVNAIAFGMIDTDMNRAFSEEDRQMICDEIPADYIAGPEEAAQMIYHTASAPSYMTGQIITFSGGWY</sequence>
<dbReference type="GO" id="GO:0008202">
    <property type="term" value="P:steroid metabolic process"/>
    <property type="evidence" value="ECO:0007669"/>
    <property type="project" value="UniProtKB-KW"/>
</dbReference>
<dbReference type="NCBIfam" id="NF047420">
    <property type="entry name" value="EF_P_mod_YmfI"/>
    <property type="match status" value="1"/>
</dbReference>
<evidence type="ECO:0000256" key="2">
    <source>
        <dbReference type="ARBA" id="ARBA00023002"/>
    </source>
</evidence>
<comment type="similarity">
    <text evidence="1 4">Belongs to the short-chain dehydrogenases/reductases (SDR) family.</text>
</comment>
<proteinExistence type="inferred from homology"/>